<dbReference type="CDD" id="cd05466">
    <property type="entry name" value="PBP2_LTTR_substrate"/>
    <property type="match status" value="1"/>
</dbReference>
<dbReference type="Gene3D" id="1.10.10.10">
    <property type="entry name" value="Winged helix-like DNA-binding domain superfamily/Winged helix DNA-binding domain"/>
    <property type="match status" value="1"/>
</dbReference>
<protein>
    <submittedName>
        <fullName evidence="6">LysR family cyn operon transcriptional activator</fullName>
    </submittedName>
</protein>
<organism evidence="6 7">
    <name type="scientific">Desmospora profundinema</name>
    <dbReference type="NCBI Taxonomy" id="1571184"/>
    <lineage>
        <taxon>Bacteria</taxon>
        <taxon>Bacillati</taxon>
        <taxon>Bacillota</taxon>
        <taxon>Bacilli</taxon>
        <taxon>Bacillales</taxon>
        <taxon>Thermoactinomycetaceae</taxon>
        <taxon>Desmospora</taxon>
    </lineage>
</organism>
<evidence type="ECO:0000259" key="5">
    <source>
        <dbReference type="PROSITE" id="PS50931"/>
    </source>
</evidence>
<dbReference type="Gene3D" id="3.40.190.290">
    <property type="match status" value="1"/>
</dbReference>
<keyword evidence="4" id="KW-0804">Transcription</keyword>
<dbReference type="InterPro" id="IPR036388">
    <property type="entry name" value="WH-like_DNA-bd_sf"/>
</dbReference>
<comment type="caution">
    <text evidence="6">The sequence shown here is derived from an EMBL/GenBank/DDBJ whole genome shotgun (WGS) entry which is preliminary data.</text>
</comment>
<dbReference type="SUPFAM" id="SSF53850">
    <property type="entry name" value="Periplasmic binding protein-like II"/>
    <property type="match status" value="1"/>
</dbReference>
<name>A0ABU1IMC4_9BACL</name>
<dbReference type="PROSITE" id="PS50931">
    <property type="entry name" value="HTH_LYSR"/>
    <property type="match status" value="1"/>
</dbReference>
<dbReference type="InterPro" id="IPR036390">
    <property type="entry name" value="WH_DNA-bd_sf"/>
</dbReference>
<evidence type="ECO:0000256" key="3">
    <source>
        <dbReference type="ARBA" id="ARBA00023125"/>
    </source>
</evidence>
<keyword evidence="3" id="KW-0238">DNA-binding</keyword>
<dbReference type="Pfam" id="PF03466">
    <property type="entry name" value="LysR_substrate"/>
    <property type="match status" value="1"/>
</dbReference>
<feature type="domain" description="HTH lysR-type" evidence="5">
    <location>
        <begin position="1"/>
        <end position="56"/>
    </location>
</feature>
<evidence type="ECO:0000256" key="4">
    <source>
        <dbReference type="ARBA" id="ARBA00023163"/>
    </source>
</evidence>
<dbReference type="InterPro" id="IPR005119">
    <property type="entry name" value="LysR_subst-bd"/>
</dbReference>
<keyword evidence="7" id="KW-1185">Reference proteome</keyword>
<comment type="similarity">
    <text evidence="1">Belongs to the LysR transcriptional regulatory family.</text>
</comment>
<sequence length="296" mass="33235">MHINQLITFLEVAKTNRFREAARRLNLTQPAVSAQIRSLEESLGTLLFHRQPVSLTSAGHAFLPHARQILALAETGKRAVRDSQSSLPLSITVGASSGAALTVLPRLSRYFNGVRSDIRVSVHTLPVVEIVDGLHSGRLDAGIVYGSQTDPDLVSQVLMYDHFILITPKSHPLAQREHLPVAELTGMPMISLTPENPERQWLDWLLSVKKIHPETVIELSSVEEVKRAVRFGLGIALIPRLSRDDEMDRDLHRVRLSGFNHQFPIVLLRPNDRHLSPDLLRFLEDTCGIYSPEWED</sequence>
<dbReference type="PANTHER" id="PTHR30419">
    <property type="entry name" value="HTH-TYPE TRANSCRIPTIONAL REGULATOR YBHD"/>
    <property type="match status" value="1"/>
</dbReference>
<evidence type="ECO:0000256" key="2">
    <source>
        <dbReference type="ARBA" id="ARBA00023015"/>
    </source>
</evidence>
<keyword evidence="2" id="KW-0805">Transcription regulation</keyword>
<proteinExistence type="inferred from homology"/>
<dbReference type="InterPro" id="IPR000847">
    <property type="entry name" value="LysR_HTH_N"/>
</dbReference>
<dbReference type="Pfam" id="PF00126">
    <property type="entry name" value="HTH_1"/>
    <property type="match status" value="1"/>
</dbReference>
<accession>A0ABU1IMC4</accession>
<dbReference type="InterPro" id="IPR050950">
    <property type="entry name" value="HTH-type_LysR_regulators"/>
</dbReference>
<evidence type="ECO:0000313" key="7">
    <source>
        <dbReference type="Proteomes" id="UP001185012"/>
    </source>
</evidence>
<dbReference type="SUPFAM" id="SSF46785">
    <property type="entry name" value="Winged helix' DNA-binding domain"/>
    <property type="match status" value="1"/>
</dbReference>
<gene>
    <name evidence="6" type="ORF">JOE21_001300</name>
</gene>
<dbReference type="PRINTS" id="PR00039">
    <property type="entry name" value="HTHLYSR"/>
</dbReference>
<dbReference type="EMBL" id="JAVDQG010000002">
    <property type="protein sequence ID" value="MDR6225309.1"/>
    <property type="molecule type" value="Genomic_DNA"/>
</dbReference>
<reference evidence="6 7" key="1">
    <citation type="submission" date="2023-07" db="EMBL/GenBank/DDBJ databases">
        <title>Genomic Encyclopedia of Type Strains, Phase IV (KMG-IV): sequencing the most valuable type-strain genomes for metagenomic binning, comparative biology and taxonomic classification.</title>
        <authorList>
            <person name="Goeker M."/>
        </authorList>
    </citation>
    <scope>NUCLEOTIDE SEQUENCE [LARGE SCALE GENOMIC DNA]</scope>
    <source>
        <strain evidence="6 7">DSM 45903</strain>
    </source>
</reference>
<evidence type="ECO:0000313" key="6">
    <source>
        <dbReference type="EMBL" id="MDR6225309.1"/>
    </source>
</evidence>
<evidence type="ECO:0000256" key="1">
    <source>
        <dbReference type="ARBA" id="ARBA00009437"/>
    </source>
</evidence>
<dbReference type="Proteomes" id="UP001185012">
    <property type="component" value="Unassembled WGS sequence"/>
</dbReference>
<dbReference type="RefSeq" id="WP_309863754.1">
    <property type="nucleotide sequence ID" value="NZ_JAVDQG010000002.1"/>
</dbReference>